<evidence type="ECO:0000313" key="3">
    <source>
        <dbReference type="Proteomes" id="UP000183413"/>
    </source>
</evidence>
<dbReference type="SUPFAM" id="SSF55729">
    <property type="entry name" value="Acyl-CoA N-acyltransferases (Nat)"/>
    <property type="match status" value="1"/>
</dbReference>
<dbReference type="Proteomes" id="UP000183413">
    <property type="component" value="Unassembled WGS sequence"/>
</dbReference>
<accession>A0A1I5LY51</accession>
<dbReference type="InterPro" id="IPR000182">
    <property type="entry name" value="GNAT_dom"/>
</dbReference>
<name>A0A1I5LY51_9ACTN</name>
<dbReference type="InterPro" id="IPR016181">
    <property type="entry name" value="Acyl_CoA_acyltransferase"/>
</dbReference>
<dbReference type="AlphaFoldDB" id="A0A1I5LY51"/>
<keyword evidence="2" id="KW-0808">Transferase</keyword>
<dbReference type="PROSITE" id="PS51186">
    <property type="entry name" value="GNAT"/>
    <property type="match status" value="1"/>
</dbReference>
<keyword evidence="3" id="KW-1185">Reference proteome</keyword>
<organism evidence="2 3">
    <name type="scientific">Actinomadura madurae</name>
    <dbReference type="NCBI Taxonomy" id="1993"/>
    <lineage>
        <taxon>Bacteria</taxon>
        <taxon>Bacillati</taxon>
        <taxon>Actinomycetota</taxon>
        <taxon>Actinomycetes</taxon>
        <taxon>Streptosporangiales</taxon>
        <taxon>Thermomonosporaceae</taxon>
        <taxon>Actinomadura</taxon>
    </lineage>
</organism>
<dbReference type="GO" id="GO:0016747">
    <property type="term" value="F:acyltransferase activity, transferring groups other than amino-acyl groups"/>
    <property type="evidence" value="ECO:0007669"/>
    <property type="project" value="InterPro"/>
</dbReference>
<feature type="domain" description="N-acetyltransferase" evidence="1">
    <location>
        <begin position="33"/>
        <end position="187"/>
    </location>
</feature>
<sequence length="188" mass="21025">MSCVKQPNYAPMGFMKQLDVRSAAHIAATLDDVRIRPYGRTDRDRVRRMSDRLSSASLYTRFFSGTPRIPEHYVRLLDALDHWDREALVALADGEIAGIAEYARNAAQPGRADLAVLVTDPWQRRGLGSALVSCLSRLAERRGIREFDADVVLTNRDALLFVRRGWPGVRSTRDGGAAHFRLPLPIPA</sequence>
<dbReference type="InParanoid" id="A0A1I5LY51"/>
<dbReference type="EMBL" id="FOVH01000011">
    <property type="protein sequence ID" value="SFP02087.1"/>
    <property type="molecule type" value="Genomic_DNA"/>
</dbReference>
<dbReference type="Pfam" id="PF00583">
    <property type="entry name" value="Acetyltransf_1"/>
    <property type="match status" value="1"/>
</dbReference>
<dbReference type="STRING" id="1993.SAMN04489713_11171"/>
<reference evidence="2 3" key="1">
    <citation type="submission" date="2016-10" db="EMBL/GenBank/DDBJ databases">
        <authorList>
            <person name="de Groot N.N."/>
        </authorList>
    </citation>
    <scope>NUCLEOTIDE SEQUENCE [LARGE SCALE GENOMIC DNA]</scope>
    <source>
        <strain evidence="2 3">DSM 43067</strain>
    </source>
</reference>
<dbReference type="CDD" id="cd04301">
    <property type="entry name" value="NAT_SF"/>
    <property type="match status" value="1"/>
</dbReference>
<evidence type="ECO:0000313" key="2">
    <source>
        <dbReference type="EMBL" id="SFP02087.1"/>
    </source>
</evidence>
<proteinExistence type="predicted"/>
<dbReference type="Gene3D" id="3.40.630.30">
    <property type="match status" value="1"/>
</dbReference>
<gene>
    <name evidence="2" type="ORF">SAMN04489713_11171</name>
</gene>
<dbReference type="eggNOG" id="COG0456">
    <property type="taxonomic scope" value="Bacteria"/>
</dbReference>
<protein>
    <submittedName>
        <fullName evidence="2">Acetyltransferase (GNAT) domain-containing protein</fullName>
    </submittedName>
</protein>
<evidence type="ECO:0000259" key="1">
    <source>
        <dbReference type="PROSITE" id="PS51186"/>
    </source>
</evidence>